<gene>
    <name evidence="2" type="ORF">JX265_001899</name>
</gene>
<feature type="compositionally biased region" description="Low complexity" evidence="1">
    <location>
        <begin position="210"/>
        <end position="232"/>
    </location>
</feature>
<evidence type="ECO:0000256" key="1">
    <source>
        <dbReference type="SAM" id="MobiDB-lite"/>
    </source>
</evidence>
<dbReference type="AlphaFoldDB" id="A0A9Q0AV16"/>
<feature type="region of interest" description="Disordered" evidence="1">
    <location>
        <begin position="209"/>
        <end position="239"/>
    </location>
</feature>
<dbReference type="Proteomes" id="UP000829685">
    <property type="component" value="Unassembled WGS sequence"/>
</dbReference>
<dbReference type="EMBL" id="JAFIMR010000003">
    <property type="protein sequence ID" value="KAI1880278.1"/>
    <property type="molecule type" value="Genomic_DNA"/>
</dbReference>
<keyword evidence="3" id="KW-1185">Reference proteome</keyword>
<evidence type="ECO:0000313" key="3">
    <source>
        <dbReference type="Proteomes" id="UP000829685"/>
    </source>
</evidence>
<sequence>MTSQTRKRKFGTFQCANSEASSSIEVVRATKKDHKIVPRAAEKGKTGHNGDETQIIVKQELDSITDMKPSRTLQANNPNKVCSVNESIEEIKSIALSSEQLVAQLREETIDWKDGVAEQSQKVVQSYETRMKSTEDSVNAVVDGSKALGKKYEQLAGEINKRTDARLKEFTDHMAAFFAQKVTAAPYASNHCGVGDFACSTPSVANSTGSFKSSSEATKSSMSSYTSIPPTSKLSDKVTPTAASVGSKTTTSSVLKLGISSNGYFTDTRLTKAGYQHLLHTFDFTDVAKLEHLSKIDNRSHSRDYFLFCDLTSPNANTDYVIRIGESAASIMDHAPGVIYKNHPDLMNHNLTSLRIFELEISDDKASRNELAQLDEWKRKYQPPRYVYDLGQLFLFRHWKKGSTRTTLISSCYNVVMDVTKAEKSLWLVARPGCPLDVRQSSKNHKDHTIAFNQSSRSYIACLSKNVRNICFTREKNSQDSFPEFTRADNLVLESACNVPVEIRAKAANIKKMQELMESA</sequence>
<evidence type="ECO:0000313" key="2">
    <source>
        <dbReference type="EMBL" id="KAI1880278.1"/>
    </source>
</evidence>
<reference evidence="2" key="1">
    <citation type="submission" date="2021-03" db="EMBL/GenBank/DDBJ databases">
        <title>Revisited historic fungal species revealed as producer of novel bioactive compounds through whole genome sequencing and comparative genomics.</title>
        <authorList>
            <person name="Vignolle G.A."/>
            <person name="Hochenegger N."/>
            <person name="Mach R.L."/>
            <person name="Mach-Aigner A.R."/>
            <person name="Javad Rahimi M."/>
            <person name="Salim K.A."/>
            <person name="Chan C.M."/>
            <person name="Lim L.B.L."/>
            <person name="Cai F."/>
            <person name="Druzhinina I.S."/>
            <person name="U'Ren J.M."/>
            <person name="Derntl C."/>
        </authorList>
    </citation>
    <scope>NUCLEOTIDE SEQUENCE</scope>
    <source>
        <strain evidence="2">TUCIM 5799</strain>
    </source>
</reference>
<organism evidence="2 3">
    <name type="scientific">Neoarthrinium moseri</name>
    <dbReference type="NCBI Taxonomy" id="1658444"/>
    <lineage>
        <taxon>Eukaryota</taxon>
        <taxon>Fungi</taxon>
        <taxon>Dikarya</taxon>
        <taxon>Ascomycota</taxon>
        <taxon>Pezizomycotina</taxon>
        <taxon>Sordariomycetes</taxon>
        <taxon>Xylariomycetidae</taxon>
        <taxon>Amphisphaeriales</taxon>
        <taxon>Apiosporaceae</taxon>
        <taxon>Neoarthrinium</taxon>
    </lineage>
</organism>
<accession>A0A9Q0AV16</accession>
<proteinExistence type="predicted"/>
<comment type="caution">
    <text evidence="2">The sequence shown here is derived from an EMBL/GenBank/DDBJ whole genome shotgun (WGS) entry which is preliminary data.</text>
</comment>
<protein>
    <submittedName>
        <fullName evidence="2">Uncharacterized protein</fullName>
    </submittedName>
</protein>
<name>A0A9Q0AV16_9PEZI</name>